<dbReference type="AlphaFoldDB" id="A0A3L9Z7U2"/>
<proteinExistence type="predicted"/>
<evidence type="ECO:0000313" key="2">
    <source>
        <dbReference type="EMBL" id="RMA66528.1"/>
    </source>
</evidence>
<keyword evidence="1" id="KW-0472">Membrane</keyword>
<keyword evidence="1" id="KW-1133">Transmembrane helix</keyword>
<keyword evidence="1" id="KW-0812">Transmembrane</keyword>
<keyword evidence="3" id="KW-1185">Reference proteome</keyword>
<protein>
    <submittedName>
        <fullName evidence="2">Lipopolysaccharide assembly protein</fullName>
    </submittedName>
</protein>
<gene>
    <name evidence="2" type="ORF">BXY75_0954</name>
</gene>
<evidence type="ECO:0000313" key="3">
    <source>
        <dbReference type="Proteomes" id="UP000271339"/>
    </source>
</evidence>
<dbReference type="Proteomes" id="UP000271339">
    <property type="component" value="Unassembled WGS sequence"/>
</dbReference>
<organism evidence="2 3">
    <name type="scientific">Ulvibacter antarcticus</name>
    <dbReference type="NCBI Taxonomy" id="442714"/>
    <lineage>
        <taxon>Bacteria</taxon>
        <taxon>Pseudomonadati</taxon>
        <taxon>Bacteroidota</taxon>
        <taxon>Flavobacteriia</taxon>
        <taxon>Flavobacteriales</taxon>
        <taxon>Flavobacteriaceae</taxon>
        <taxon>Ulvibacter</taxon>
    </lineage>
</organism>
<accession>A0A3L9Z7U2</accession>
<dbReference type="GO" id="GO:0019867">
    <property type="term" value="C:outer membrane"/>
    <property type="evidence" value="ECO:0007669"/>
    <property type="project" value="InterPro"/>
</dbReference>
<dbReference type="EMBL" id="REFC01000011">
    <property type="protein sequence ID" value="RMA66528.1"/>
    <property type="molecule type" value="Genomic_DNA"/>
</dbReference>
<dbReference type="Pfam" id="PF04390">
    <property type="entry name" value="LptE"/>
    <property type="match status" value="1"/>
</dbReference>
<dbReference type="GO" id="GO:0043165">
    <property type="term" value="P:Gram-negative-bacterium-type cell outer membrane assembly"/>
    <property type="evidence" value="ECO:0007669"/>
    <property type="project" value="InterPro"/>
</dbReference>
<comment type="caution">
    <text evidence="2">The sequence shown here is derived from an EMBL/GenBank/DDBJ whole genome shotgun (WGS) entry which is preliminary data.</text>
</comment>
<dbReference type="InterPro" id="IPR007485">
    <property type="entry name" value="LPS_assembly_LptE"/>
</dbReference>
<sequence>MSWVFLREPCIEKLNNIIYNYKPYRHQVFLMKKATYLIFAFIIAGVTQGCGIYSFTGADIDYSTTKTFQVDYFQNNAPIVQPGIALDFTVLLQDLLLNQTSLDLVNSNGDLVYEGEIIEYYIAPITATAQITAAQNRLTIGVNVRFYNTKVPEKDFEQRFSFYFDYPGSQQLTGSTLDDALAVIFERITQDIFNKSLANW</sequence>
<evidence type="ECO:0000256" key="1">
    <source>
        <dbReference type="SAM" id="Phobius"/>
    </source>
</evidence>
<feature type="transmembrane region" description="Helical" evidence="1">
    <location>
        <begin position="34"/>
        <end position="55"/>
    </location>
</feature>
<reference evidence="2 3" key="1">
    <citation type="submission" date="2018-10" db="EMBL/GenBank/DDBJ databases">
        <title>Genomic Encyclopedia of Archaeal and Bacterial Type Strains, Phase II (KMG-II): from individual species to whole genera.</title>
        <authorList>
            <person name="Goeker M."/>
        </authorList>
    </citation>
    <scope>NUCLEOTIDE SEQUENCE [LARGE SCALE GENOMIC DNA]</scope>
    <source>
        <strain evidence="2 3">DSM 23424</strain>
    </source>
</reference>
<name>A0A3L9Z7U2_9FLAO</name>